<dbReference type="OrthoDB" id="5945807at2759"/>
<dbReference type="OMA" id="YAQTMAQ"/>
<dbReference type="RefSeq" id="XP_022106657.1">
    <property type="nucleotide sequence ID" value="XM_022250965.1"/>
</dbReference>
<gene>
    <name evidence="2" type="primary">LOC110987853</name>
</gene>
<organism evidence="1 2">
    <name type="scientific">Acanthaster planci</name>
    <name type="common">Crown-of-thorns starfish</name>
    <dbReference type="NCBI Taxonomy" id="133434"/>
    <lineage>
        <taxon>Eukaryota</taxon>
        <taxon>Metazoa</taxon>
        <taxon>Echinodermata</taxon>
        <taxon>Eleutherozoa</taxon>
        <taxon>Asterozoa</taxon>
        <taxon>Asteroidea</taxon>
        <taxon>Valvatacea</taxon>
        <taxon>Valvatida</taxon>
        <taxon>Acanthasteridae</taxon>
        <taxon>Acanthaster</taxon>
    </lineage>
</organism>
<sequence>MAGLDMDLTPSGDAIYITLLEEFQRCPPQFFTPNPSSTVFRHDVEQVNVCDRSKRSKSMFPDSMGGVLVISTEAQLQQLTSRLLERPIFFTVDIERTVNEMCSKVTRETRGRLAVTVNTKHPHVHQLMMSWLAQGADALRRGQNFAVEFDFDGIFISWLKDVYQRADMEVFDCGWNIMYSCKNGKVTVTNYSEFDDMFACEPSLAIACVICLPCCLLAFPCYRIHRAIKVEDFGGKVNGIKATYWNANAQLQGMESVITHVLALIAQDNAAQARTVDMPPSYDAAVGDPVVGGGQQRTSHLGGIQQPVGQPVVQQPGYAQPMGQQSLILILIRVKRTQLK</sequence>
<keyword evidence="1" id="KW-1185">Reference proteome</keyword>
<accession>A0A8B7ZNM2</accession>
<reference evidence="2" key="1">
    <citation type="submission" date="2025-08" db="UniProtKB">
        <authorList>
            <consortium name="RefSeq"/>
        </authorList>
    </citation>
    <scope>IDENTIFICATION</scope>
</reference>
<evidence type="ECO:0000313" key="2">
    <source>
        <dbReference type="RefSeq" id="XP_022106657.1"/>
    </source>
</evidence>
<proteinExistence type="predicted"/>
<protein>
    <submittedName>
        <fullName evidence="2">Uncharacterized protein LOC110987853</fullName>
    </submittedName>
</protein>
<dbReference type="GeneID" id="110987853"/>
<dbReference type="KEGG" id="aplc:110987853"/>
<evidence type="ECO:0000313" key="1">
    <source>
        <dbReference type="Proteomes" id="UP000694845"/>
    </source>
</evidence>
<dbReference type="AlphaFoldDB" id="A0A8B7ZNM2"/>
<dbReference type="Proteomes" id="UP000694845">
    <property type="component" value="Unplaced"/>
</dbReference>
<name>A0A8B7ZNM2_ACAPL</name>